<dbReference type="AlphaFoldDB" id="A0AAD8AG61"/>
<accession>A0AAD8AG61</accession>
<keyword evidence="2" id="KW-1185">Reference proteome</keyword>
<dbReference type="Proteomes" id="UP001233999">
    <property type="component" value="Unassembled WGS sequence"/>
</dbReference>
<reference evidence="1" key="1">
    <citation type="journal article" date="2023" name="IScience">
        <title>Live-bearing cockroach genome reveals convergent evolutionary mechanisms linked to viviparity in insects and beyond.</title>
        <authorList>
            <person name="Fouks B."/>
            <person name="Harrison M.C."/>
            <person name="Mikhailova A.A."/>
            <person name="Marchal E."/>
            <person name="English S."/>
            <person name="Carruthers M."/>
            <person name="Jennings E.C."/>
            <person name="Chiamaka E.L."/>
            <person name="Frigard R.A."/>
            <person name="Pippel M."/>
            <person name="Attardo G.M."/>
            <person name="Benoit J.B."/>
            <person name="Bornberg-Bauer E."/>
            <person name="Tobe S.S."/>
        </authorList>
    </citation>
    <scope>NUCLEOTIDE SEQUENCE</scope>
    <source>
        <strain evidence="1">Stay&amp;Tobe</strain>
    </source>
</reference>
<proteinExistence type="predicted"/>
<protein>
    <submittedName>
        <fullName evidence="1">Uncharacterized protein</fullName>
    </submittedName>
</protein>
<feature type="non-terminal residue" evidence="1">
    <location>
        <position position="1"/>
    </location>
</feature>
<comment type="caution">
    <text evidence="1">The sequence shown here is derived from an EMBL/GenBank/DDBJ whole genome shotgun (WGS) entry which is preliminary data.</text>
</comment>
<evidence type="ECO:0000313" key="2">
    <source>
        <dbReference type="Proteomes" id="UP001233999"/>
    </source>
</evidence>
<evidence type="ECO:0000313" key="1">
    <source>
        <dbReference type="EMBL" id="KAJ9597976.1"/>
    </source>
</evidence>
<gene>
    <name evidence="1" type="ORF">L9F63_011177</name>
</gene>
<organism evidence="1 2">
    <name type="scientific">Diploptera punctata</name>
    <name type="common">Pacific beetle cockroach</name>
    <dbReference type="NCBI Taxonomy" id="6984"/>
    <lineage>
        <taxon>Eukaryota</taxon>
        <taxon>Metazoa</taxon>
        <taxon>Ecdysozoa</taxon>
        <taxon>Arthropoda</taxon>
        <taxon>Hexapoda</taxon>
        <taxon>Insecta</taxon>
        <taxon>Pterygota</taxon>
        <taxon>Neoptera</taxon>
        <taxon>Polyneoptera</taxon>
        <taxon>Dictyoptera</taxon>
        <taxon>Blattodea</taxon>
        <taxon>Blaberoidea</taxon>
        <taxon>Blaberidae</taxon>
        <taxon>Diplopterinae</taxon>
        <taxon>Diploptera</taxon>
    </lineage>
</organism>
<name>A0AAD8AG61_DIPPU</name>
<dbReference type="EMBL" id="JASPKZ010001574">
    <property type="protein sequence ID" value="KAJ9597976.1"/>
    <property type="molecule type" value="Genomic_DNA"/>
</dbReference>
<reference evidence="1" key="2">
    <citation type="submission" date="2023-05" db="EMBL/GenBank/DDBJ databases">
        <authorList>
            <person name="Fouks B."/>
        </authorList>
    </citation>
    <scope>NUCLEOTIDE SEQUENCE</scope>
    <source>
        <strain evidence="1">Stay&amp;Tobe</strain>
        <tissue evidence="1">Testes</tissue>
    </source>
</reference>
<dbReference type="Gene3D" id="3.40.50.2300">
    <property type="match status" value="1"/>
</dbReference>
<sequence>MRQYNVGVLMASRLDSPFDLERAGPAVDMALELVNDKFLRQFNVSLHKVQARALIIRGNVDRGYLGQSKTRITRAVSKTRGKRIVN</sequence>